<reference evidence="1 2" key="1">
    <citation type="submission" date="2018-06" db="EMBL/GenBank/DDBJ databases">
        <authorList>
            <consortium name="Pathogen Informatics"/>
            <person name="Doyle S."/>
        </authorList>
    </citation>
    <scope>NUCLEOTIDE SEQUENCE [LARGE SCALE GENOMIC DNA]</scope>
    <source>
        <strain evidence="1 2">NCTC4524</strain>
    </source>
</reference>
<evidence type="ECO:0000313" key="1">
    <source>
        <dbReference type="EMBL" id="STZ55107.1"/>
    </source>
</evidence>
<proteinExistence type="predicted"/>
<accession>A0A378T4M6</accession>
<dbReference type="Proteomes" id="UP000254945">
    <property type="component" value="Unassembled WGS sequence"/>
</dbReference>
<name>A0A378T4M6_9MYCO</name>
<dbReference type="AlphaFoldDB" id="A0A378T4M6"/>
<organism evidence="1 2">
    <name type="scientific">Mycolicibacterium senegalense</name>
    <dbReference type="NCBI Taxonomy" id="1796"/>
    <lineage>
        <taxon>Bacteria</taxon>
        <taxon>Bacillati</taxon>
        <taxon>Actinomycetota</taxon>
        <taxon>Actinomycetes</taxon>
        <taxon>Mycobacteriales</taxon>
        <taxon>Mycobacteriaceae</taxon>
        <taxon>Mycolicibacterium</taxon>
    </lineage>
</organism>
<evidence type="ECO:0000313" key="2">
    <source>
        <dbReference type="Proteomes" id="UP000254945"/>
    </source>
</evidence>
<protein>
    <submittedName>
        <fullName evidence="1">Uncharacterized protein</fullName>
    </submittedName>
</protein>
<dbReference type="EMBL" id="UGQQ01000001">
    <property type="protein sequence ID" value="STZ55107.1"/>
    <property type="molecule type" value="Genomic_DNA"/>
</dbReference>
<gene>
    <name evidence="1" type="ORF">NCTC4524_02752</name>
</gene>
<sequence length="75" mass="7942">MLNTAVTTRLALMIVCERNSGINRAETRLPAKPRRSSAMPAMKMGASMAVIVERKVGPLSAVAPAAATDRLAAYD</sequence>